<evidence type="ECO:0000256" key="1">
    <source>
        <dbReference type="ARBA" id="ARBA00006040"/>
    </source>
</evidence>
<dbReference type="PANTHER" id="PTHR43660">
    <property type="entry name" value="DIPEPTIDYL CARBOXYPEPTIDASE"/>
    <property type="match status" value="1"/>
</dbReference>
<evidence type="ECO:0000256" key="6">
    <source>
        <dbReference type="ARBA" id="ARBA00023049"/>
    </source>
</evidence>
<keyword evidence="4 7" id="KW-0378">Hydrolase</keyword>
<dbReference type="InterPro" id="IPR024079">
    <property type="entry name" value="MetalloPept_cat_dom_sf"/>
</dbReference>
<proteinExistence type="inferred from homology"/>
<feature type="compositionally biased region" description="Basic residues" evidence="8">
    <location>
        <begin position="1"/>
        <end position="12"/>
    </location>
</feature>
<protein>
    <submittedName>
        <fullName evidence="10">M3 family metallopeptidase</fullName>
    </submittedName>
</protein>
<name>A0A6H9WF77_9MICO</name>
<dbReference type="Proteomes" id="UP000431744">
    <property type="component" value="Unassembled WGS sequence"/>
</dbReference>
<comment type="caution">
    <text evidence="10">The sequence shown here is derived from an EMBL/GenBank/DDBJ whole genome shotgun (WGS) entry which is preliminary data.</text>
</comment>
<keyword evidence="3 7" id="KW-0479">Metal-binding</keyword>
<dbReference type="Gene3D" id="1.10.1370.10">
    <property type="entry name" value="Neurolysin, domain 3"/>
    <property type="match status" value="1"/>
</dbReference>
<dbReference type="GO" id="GO:0046872">
    <property type="term" value="F:metal ion binding"/>
    <property type="evidence" value="ECO:0007669"/>
    <property type="project" value="UniProtKB-UniRule"/>
</dbReference>
<gene>
    <name evidence="10" type="ORF">F8O04_13635</name>
</gene>
<dbReference type="GO" id="GO:0004222">
    <property type="term" value="F:metalloendopeptidase activity"/>
    <property type="evidence" value="ECO:0007669"/>
    <property type="project" value="InterPro"/>
</dbReference>
<evidence type="ECO:0000256" key="4">
    <source>
        <dbReference type="ARBA" id="ARBA00022801"/>
    </source>
</evidence>
<accession>A0A6H9WF77</accession>
<evidence type="ECO:0000256" key="8">
    <source>
        <dbReference type="SAM" id="MobiDB-lite"/>
    </source>
</evidence>
<keyword evidence="11" id="KW-1185">Reference proteome</keyword>
<dbReference type="InterPro" id="IPR001567">
    <property type="entry name" value="Pept_M3A_M3B_dom"/>
</dbReference>
<keyword evidence="6 7" id="KW-0482">Metalloprotease</keyword>
<reference evidence="10 11" key="1">
    <citation type="submission" date="2019-09" db="EMBL/GenBank/DDBJ databases">
        <title>Phylogeny of genus Pseudoclavibacter and closely related genus.</title>
        <authorList>
            <person name="Li Y."/>
        </authorList>
    </citation>
    <scope>NUCLEOTIDE SEQUENCE [LARGE SCALE GENOMIC DNA]</scope>
    <source>
        <strain evidence="10 11">EGI 60007</strain>
    </source>
</reference>
<evidence type="ECO:0000313" key="10">
    <source>
        <dbReference type="EMBL" id="KAB1646778.1"/>
    </source>
</evidence>
<dbReference type="SUPFAM" id="SSF55486">
    <property type="entry name" value="Metalloproteases ('zincins'), catalytic domain"/>
    <property type="match status" value="1"/>
</dbReference>
<dbReference type="InterPro" id="IPR034005">
    <property type="entry name" value="M3A_DCP"/>
</dbReference>
<evidence type="ECO:0000256" key="3">
    <source>
        <dbReference type="ARBA" id="ARBA00022723"/>
    </source>
</evidence>
<dbReference type="InterPro" id="IPR045090">
    <property type="entry name" value="Pept_M3A_M3B"/>
</dbReference>
<dbReference type="EMBL" id="WBJY01000004">
    <property type="protein sequence ID" value="KAB1646778.1"/>
    <property type="molecule type" value="Genomic_DNA"/>
</dbReference>
<feature type="domain" description="Peptidase M3A/M3B catalytic" evidence="9">
    <location>
        <begin position="259"/>
        <end position="713"/>
    </location>
</feature>
<evidence type="ECO:0000256" key="2">
    <source>
        <dbReference type="ARBA" id="ARBA00022670"/>
    </source>
</evidence>
<dbReference type="GO" id="GO:0005829">
    <property type="term" value="C:cytosol"/>
    <property type="evidence" value="ECO:0007669"/>
    <property type="project" value="TreeGrafter"/>
</dbReference>
<dbReference type="CDD" id="cd06456">
    <property type="entry name" value="M3A_DCP"/>
    <property type="match status" value="1"/>
</dbReference>
<feature type="region of interest" description="Disordered" evidence="8">
    <location>
        <begin position="1"/>
        <end position="32"/>
    </location>
</feature>
<dbReference type="Gene3D" id="3.40.390.10">
    <property type="entry name" value="Collagenase (Catalytic Domain)"/>
    <property type="match status" value="1"/>
</dbReference>
<evidence type="ECO:0000256" key="5">
    <source>
        <dbReference type="ARBA" id="ARBA00022833"/>
    </source>
</evidence>
<dbReference type="GO" id="GO:0006508">
    <property type="term" value="P:proteolysis"/>
    <property type="evidence" value="ECO:0007669"/>
    <property type="project" value="UniProtKB-KW"/>
</dbReference>
<comment type="cofactor">
    <cofactor evidence="7">
        <name>Zn(2+)</name>
        <dbReference type="ChEBI" id="CHEBI:29105"/>
    </cofactor>
    <text evidence="7">Binds 1 zinc ion.</text>
</comment>
<dbReference type="PANTHER" id="PTHR43660:SF1">
    <property type="entry name" value="DIPEPTIDYL CARBOXYPEPTIDASE"/>
    <property type="match status" value="1"/>
</dbReference>
<evidence type="ECO:0000256" key="7">
    <source>
        <dbReference type="RuleBase" id="RU003435"/>
    </source>
</evidence>
<sequence>MSGVARHSRARAPRYPDRVTSTTPHQSAAALPAGNPFAAPSELPCELPPFERIRDEHFLPAFDAGFAQHRAEIEAIASNPEPATFANTIEALERSGELLARVSDVFWNLTSAHSTPALEAIEREISPRSAQHADAIFLNGALAQRVRDLASRSGDLDLTPEQAHVLERTELEFRVHGAALDDAVKVELADINTRLAALSTRFEQRLLAATADAALVVDTPEELDGLDEAEIEAAREAARAKSHDGYRLPLVLFTAHPALARLTNRDVRRRLFDASVGRAAGGEHDSTETVLEIVRLRARRAELIGFPSHSELAAAESTAGSPTAIADRLELLATPAARNARREREVLQAFADELQDAAGAERFELESWDWPYYAELVRSRDFDLDAAALRPYFGAERVLRDGVFWAASQLYGLTFAERDDLVGYHPDVRVFEVGDADGQVLGLYLLDLFAREEKSGGAWMSSFRQQNELLGHPTVIVNVLNVPKPAGDAPTLLTLDEVTTLYHEFGHALHGLLAHVVYPSSGGTSVPRDFVEFPSQVNEMWMLWPEVVRHSTAHVTTGAPLPDDLIDRLEAASTFNQGFETVEYLAASVIDQAWHTLSAAEADAVTDIDAFEAAALTRAGLDVAGVRSRYHSRYFKHVFAGGYAAGYYGYIWSEVLDADTVEWFREHGGLLRTNGDRFRQHVLGVGGSRDAMDAVRAFLGREPRIEPLLERRGLTS</sequence>
<keyword evidence="2 7" id="KW-0645">Protease</keyword>
<comment type="similarity">
    <text evidence="1 7">Belongs to the peptidase M3 family.</text>
</comment>
<dbReference type="AlphaFoldDB" id="A0A6H9WF77"/>
<keyword evidence="5 7" id="KW-0862">Zinc</keyword>
<dbReference type="InterPro" id="IPR024077">
    <property type="entry name" value="Neurolysin/TOP_dom2"/>
</dbReference>
<organism evidence="10 11">
    <name type="scientific">Pseudoclavibacter endophyticus</name>
    <dbReference type="NCBI Taxonomy" id="1778590"/>
    <lineage>
        <taxon>Bacteria</taxon>
        <taxon>Bacillati</taxon>
        <taxon>Actinomycetota</taxon>
        <taxon>Actinomycetes</taxon>
        <taxon>Micrococcales</taxon>
        <taxon>Microbacteriaceae</taxon>
        <taxon>Pseudoclavibacter</taxon>
    </lineage>
</organism>
<dbReference type="Pfam" id="PF01432">
    <property type="entry name" value="Peptidase_M3"/>
    <property type="match status" value="1"/>
</dbReference>
<evidence type="ECO:0000259" key="9">
    <source>
        <dbReference type="Pfam" id="PF01432"/>
    </source>
</evidence>
<dbReference type="GO" id="GO:0004180">
    <property type="term" value="F:carboxypeptidase activity"/>
    <property type="evidence" value="ECO:0007669"/>
    <property type="project" value="TreeGrafter"/>
</dbReference>
<dbReference type="OrthoDB" id="9773538at2"/>
<dbReference type="FunFam" id="3.40.390.10:FF:000009">
    <property type="entry name" value="Oligopeptidase A"/>
    <property type="match status" value="1"/>
</dbReference>
<evidence type="ECO:0000313" key="11">
    <source>
        <dbReference type="Proteomes" id="UP000431744"/>
    </source>
</evidence>